<dbReference type="EMBL" id="JACHBS010000001">
    <property type="protein sequence ID" value="MBB5616555.1"/>
    <property type="molecule type" value="Genomic_DNA"/>
</dbReference>
<dbReference type="AlphaFoldDB" id="A0A840X5V7"/>
<evidence type="ECO:0000313" key="1">
    <source>
        <dbReference type="EMBL" id="MBB5616555.1"/>
    </source>
</evidence>
<accession>A0A840X5V7</accession>
<sequence length="42" mass="4056">MTTDAAPQPFAMLGDPAAEACQGDACLVPGAAPAPVASAIQE</sequence>
<keyword evidence="2" id="KW-1185">Reference proteome</keyword>
<protein>
    <submittedName>
        <fullName evidence="1">Uncharacterized protein</fullName>
    </submittedName>
</protein>
<dbReference type="Proteomes" id="UP000552883">
    <property type="component" value="Unassembled WGS sequence"/>
</dbReference>
<proteinExistence type="predicted"/>
<organism evidence="1 2">
    <name type="scientific">Microcella frigidaquae</name>
    <dbReference type="NCBI Taxonomy" id="424758"/>
    <lineage>
        <taxon>Bacteria</taxon>
        <taxon>Bacillati</taxon>
        <taxon>Actinomycetota</taxon>
        <taxon>Actinomycetes</taxon>
        <taxon>Micrococcales</taxon>
        <taxon>Microbacteriaceae</taxon>
        <taxon>Microcella</taxon>
    </lineage>
</organism>
<name>A0A840X5V7_9MICO</name>
<reference evidence="1 2" key="1">
    <citation type="submission" date="2020-08" db="EMBL/GenBank/DDBJ databases">
        <title>Sequencing the genomes of 1000 actinobacteria strains.</title>
        <authorList>
            <person name="Klenk H.-P."/>
        </authorList>
    </citation>
    <scope>NUCLEOTIDE SEQUENCE [LARGE SCALE GENOMIC DNA]</scope>
    <source>
        <strain evidence="1 2">DSM 23889</strain>
    </source>
</reference>
<gene>
    <name evidence="1" type="ORF">BJ959_000051</name>
</gene>
<evidence type="ECO:0000313" key="2">
    <source>
        <dbReference type="Proteomes" id="UP000552883"/>
    </source>
</evidence>
<comment type="caution">
    <text evidence="1">The sequence shown here is derived from an EMBL/GenBank/DDBJ whole genome shotgun (WGS) entry which is preliminary data.</text>
</comment>